<evidence type="ECO:0000256" key="5">
    <source>
        <dbReference type="ARBA" id="ARBA00022989"/>
    </source>
</evidence>
<evidence type="ECO:0000256" key="4">
    <source>
        <dbReference type="ARBA" id="ARBA00022801"/>
    </source>
</evidence>
<feature type="transmembrane region" description="Helical" evidence="7">
    <location>
        <begin position="193"/>
        <end position="211"/>
    </location>
</feature>
<protein>
    <submittedName>
        <fullName evidence="9">Membrane associated rhomboid family serine protease</fullName>
    </submittedName>
</protein>
<keyword evidence="3 7" id="KW-0812">Transmembrane</keyword>
<evidence type="ECO:0000256" key="3">
    <source>
        <dbReference type="ARBA" id="ARBA00022692"/>
    </source>
</evidence>
<reference evidence="9 10" key="1">
    <citation type="submission" date="2018-04" db="EMBL/GenBank/DDBJ databases">
        <title>Genomic Encyclopedia of Archaeal and Bacterial Type Strains, Phase II (KMG-II): from individual species to whole genera.</title>
        <authorList>
            <person name="Goeker M."/>
        </authorList>
    </citation>
    <scope>NUCLEOTIDE SEQUENCE [LARGE SCALE GENOMIC DNA]</scope>
    <source>
        <strain evidence="9 10">DSM 23382</strain>
    </source>
</reference>
<keyword evidence="4" id="KW-0378">Hydrolase</keyword>
<keyword evidence="6 7" id="KW-0472">Membrane</keyword>
<proteinExistence type="inferred from homology"/>
<evidence type="ECO:0000256" key="6">
    <source>
        <dbReference type="ARBA" id="ARBA00023136"/>
    </source>
</evidence>
<dbReference type="EMBL" id="QAYG01000001">
    <property type="protein sequence ID" value="PTW63374.1"/>
    <property type="molecule type" value="Genomic_DNA"/>
</dbReference>
<evidence type="ECO:0000256" key="7">
    <source>
        <dbReference type="SAM" id="Phobius"/>
    </source>
</evidence>
<dbReference type="InterPro" id="IPR022764">
    <property type="entry name" value="Peptidase_S54_rhomboid_dom"/>
</dbReference>
<feature type="transmembrane region" description="Helical" evidence="7">
    <location>
        <begin position="106"/>
        <end position="124"/>
    </location>
</feature>
<dbReference type="GO" id="GO:0004252">
    <property type="term" value="F:serine-type endopeptidase activity"/>
    <property type="evidence" value="ECO:0007669"/>
    <property type="project" value="InterPro"/>
</dbReference>
<comment type="caution">
    <text evidence="9">The sequence shown here is derived from an EMBL/GenBank/DDBJ whole genome shotgun (WGS) entry which is preliminary data.</text>
</comment>
<evidence type="ECO:0000259" key="8">
    <source>
        <dbReference type="Pfam" id="PF01694"/>
    </source>
</evidence>
<dbReference type="SUPFAM" id="SSF144091">
    <property type="entry name" value="Rhomboid-like"/>
    <property type="match status" value="1"/>
</dbReference>
<keyword evidence="9" id="KW-0645">Protease</keyword>
<feature type="transmembrane region" description="Helical" evidence="7">
    <location>
        <begin position="169"/>
        <end position="187"/>
    </location>
</feature>
<dbReference type="Gene3D" id="1.20.1540.10">
    <property type="entry name" value="Rhomboid-like"/>
    <property type="match status" value="1"/>
</dbReference>
<dbReference type="Pfam" id="PF01694">
    <property type="entry name" value="Rhomboid"/>
    <property type="match status" value="1"/>
</dbReference>
<keyword evidence="5 7" id="KW-1133">Transmembrane helix</keyword>
<evidence type="ECO:0000256" key="1">
    <source>
        <dbReference type="ARBA" id="ARBA00004141"/>
    </source>
</evidence>
<dbReference type="GO" id="GO:0006508">
    <property type="term" value="P:proteolysis"/>
    <property type="evidence" value="ECO:0007669"/>
    <property type="project" value="UniProtKB-KW"/>
</dbReference>
<evidence type="ECO:0000313" key="9">
    <source>
        <dbReference type="EMBL" id="PTW63374.1"/>
    </source>
</evidence>
<dbReference type="RefSeq" id="WP_107988812.1">
    <property type="nucleotide sequence ID" value="NZ_QAYG01000001.1"/>
</dbReference>
<dbReference type="AlphaFoldDB" id="A0A2T5VI01"/>
<dbReference type="InterPro" id="IPR035952">
    <property type="entry name" value="Rhomboid-like_sf"/>
</dbReference>
<feature type="transmembrane region" description="Helical" evidence="7">
    <location>
        <begin position="130"/>
        <end position="149"/>
    </location>
</feature>
<dbReference type="OrthoDB" id="9813074at2"/>
<dbReference type="GO" id="GO:0016020">
    <property type="term" value="C:membrane"/>
    <property type="evidence" value="ECO:0007669"/>
    <property type="project" value="UniProtKB-SubCell"/>
</dbReference>
<gene>
    <name evidence="9" type="ORF">C8N35_1011426</name>
</gene>
<dbReference type="PANTHER" id="PTHR43731:SF14">
    <property type="entry name" value="PRESENILIN-ASSOCIATED RHOMBOID-LIKE PROTEIN, MITOCHONDRIAL"/>
    <property type="match status" value="1"/>
</dbReference>
<dbReference type="InterPro" id="IPR050925">
    <property type="entry name" value="Rhomboid_protease_S54"/>
</dbReference>
<keyword evidence="10" id="KW-1185">Reference proteome</keyword>
<dbReference type="Proteomes" id="UP000244081">
    <property type="component" value="Unassembled WGS sequence"/>
</dbReference>
<feature type="transmembrane region" description="Helical" evidence="7">
    <location>
        <begin position="74"/>
        <end position="94"/>
    </location>
</feature>
<name>A0A2T5VI01_9HYPH</name>
<evidence type="ECO:0000256" key="2">
    <source>
        <dbReference type="ARBA" id="ARBA00009045"/>
    </source>
</evidence>
<dbReference type="PANTHER" id="PTHR43731">
    <property type="entry name" value="RHOMBOID PROTEASE"/>
    <property type="match status" value="1"/>
</dbReference>
<feature type="domain" description="Peptidase S54 rhomboid" evidence="8">
    <location>
        <begin position="68"/>
        <end position="213"/>
    </location>
</feature>
<comment type="similarity">
    <text evidence="2">Belongs to the peptidase S54 family.</text>
</comment>
<sequence>MFIPFYDQNPRTYVRRQYVTWVLIVVNVLVFLILEAGGEAPSVAAAAFGFGAVPALFGTDALPGLGYLTLVTYAFVHGDFWHLGGNMLFLWVFGDNVEDALGHVRFLAFYLLCAIAAALLHIAMLPASAAPMIGASGAIAGIVAAYLMLHPHVRIWVLLLGRIPVPLRAYWVLGAWIVFQIVMVLQISDDSVAWWSHIGGLAAGALLILVMRRPGVALFDRAR</sequence>
<comment type="subcellular location">
    <subcellularLocation>
        <location evidence="1">Membrane</location>
        <topology evidence="1">Multi-pass membrane protein</topology>
    </subcellularLocation>
</comment>
<feature type="transmembrane region" description="Helical" evidence="7">
    <location>
        <begin position="18"/>
        <end position="36"/>
    </location>
</feature>
<organism evidence="9 10">
    <name type="scientific">Breoghania corrubedonensis</name>
    <dbReference type="NCBI Taxonomy" id="665038"/>
    <lineage>
        <taxon>Bacteria</taxon>
        <taxon>Pseudomonadati</taxon>
        <taxon>Pseudomonadota</taxon>
        <taxon>Alphaproteobacteria</taxon>
        <taxon>Hyphomicrobiales</taxon>
        <taxon>Stappiaceae</taxon>
        <taxon>Breoghania</taxon>
    </lineage>
</organism>
<accession>A0A2T5VI01</accession>
<evidence type="ECO:0000313" key="10">
    <source>
        <dbReference type="Proteomes" id="UP000244081"/>
    </source>
</evidence>